<evidence type="ECO:0000256" key="1">
    <source>
        <dbReference type="SAM" id="MobiDB-lite"/>
    </source>
</evidence>
<keyword evidence="3" id="KW-1185">Reference proteome</keyword>
<feature type="compositionally biased region" description="Low complexity" evidence="1">
    <location>
        <begin position="83"/>
        <end position="98"/>
    </location>
</feature>
<dbReference type="OrthoDB" id="5984028at2759"/>
<dbReference type="SUPFAM" id="SSF57903">
    <property type="entry name" value="FYVE/PHD zinc finger"/>
    <property type="match status" value="1"/>
</dbReference>
<dbReference type="AlphaFoldDB" id="A0A821XBY6"/>
<proteinExistence type="predicted"/>
<dbReference type="InterPro" id="IPR011011">
    <property type="entry name" value="Znf_FYVE_PHD"/>
</dbReference>
<sequence>MAPSNCCASCHTELPKKDFLCCHICKLKYDLVCANVSRKRFVEMVARQKASFRCPECSRKPTNVSNAKTSLLTCENSDGSPLSMSSQEASPESEPPCSDKVTQRIKPSHGPPSQLPEPELESYVTEDKLRDILQQELSSVLTVTIKRLVTSELNNLTEKVAGFQDTICFLSRQYEDIKSSLEEKDIAIVNLKKR</sequence>
<feature type="region of interest" description="Disordered" evidence="1">
    <location>
        <begin position="75"/>
        <end position="119"/>
    </location>
</feature>
<comment type="caution">
    <text evidence="2">The sequence shown here is derived from an EMBL/GenBank/DDBJ whole genome shotgun (WGS) entry which is preliminary data.</text>
</comment>
<dbReference type="EMBL" id="CAJOBZ010000066">
    <property type="protein sequence ID" value="CAF4940054.1"/>
    <property type="molecule type" value="Genomic_DNA"/>
</dbReference>
<name>A0A821XBY6_9NEOP</name>
<accession>A0A821XBY6</accession>
<protein>
    <submittedName>
        <fullName evidence="2">Uncharacterized protein</fullName>
    </submittedName>
</protein>
<evidence type="ECO:0000313" key="3">
    <source>
        <dbReference type="Proteomes" id="UP000663880"/>
    </source>
</evidence>
<dbReference type="Proteomes" id="UP000663880">
    <property type="component" value="Unassembled WGS sequence"/>
</dbReference>
<evidence type="ECO:0000313" key="2">
    <source>
        <dbReference type="EMBL" id="CAF4940054.1"/>
    </source>
</evidence>
<organism evidence="2 3">
    <name type="scientific">Pieris macdunnoughi</name>
    <dbReference type="NCBI Taxonomy" id="345717"/>
    <lineage>
        <taxon>Eukaryota</taxon>
        <taxon>Metazoa</taxon>
        <taxon>Ecdysozoa</taxon>
        <taxon>Arthropoda</taxon>
        <taxon>Hexapoda</taxon>
        <taxon>Insecta</taxon>
        <taxon>Pterygota</taxon>
        <taxon>Neoptera</taxon>
        <taxon>Endopterygota</taxon>
        <taxon>Lepidoptera</taxon>
        <taxon>Glossata</taxon>
        <taxon>Ditrysia</taxon>
        <taxon>Papilionoidea</taxon>
        <taxon>Pieridae</taxon>
        <taxon>Pierinae</taxon>
        <taxon>Pieris</taxon>
    </lineage>
</organism>
<reference evidence="2" key="1">
    <citation type="submission" date="2021-02" db="EMBL/GenBank/DDBJ databases">
        <authorList>
            <person name="Steward A R."/>
        </authorList>
    </citation>
    <scope>NUCLEOTIDE SEQUENCE</scope>
</reference>
<gene>
    <name evidence="2" type="ORF">PMACD_LOCUS14646</name>
</gene>